<dbReference type="KEGG" id="ffa:FFWV33_09940"/>
<evidence type="ECO:0000313" key="3">
    <source>
        <dbReference type="EMBL" id="AWG21831.1"/>
    </source>
</evidence>
<dbReference type="AlphaFoldDB" id="A0A2S1LDT1"/>
<protein>
    <submittedName>
        <fullName evidence="3">Universal stress protein</fullName>
    </submittedName>
</protein>
<dbReference type="RefSeq" id="WP_108740767.1">
    <property type="nucleotide sequence ID" value="NZ_CP020918.1"/>
</dbReference>
<dbReference type="PANTHER" id="PTHR46268:SF6">
    <property type="entry name" value="UNIVERSAL STRESS PROTEIN UP12"/>
    <property type="match status" value="1"/>
</dbReference>
<feature type="domain" description="UspA" evidence="2">
    <location>
        <begin position="147"/>
        <end position="285"/>
    </location>
</feature>
<reference evidence="3 4" key="1">
    <citation type="submission" date="2017-04" db="EMBL/GenBank/DDBJ databases">
        <title>Compelte genome sequence of WV33.</title>
        <authorList>
            <person name="Lee P.C."/>
        </authorList>
    </citation>
    <scope>NUCLEOTIDE SEQUENCE [LARGE SCALE GENOMIC DNA]</scope>
    <source>
        <strain evidence="3 4">WV33</strain>
    </source>
</reference>
<proteinExistence type="inferred from homology"/>
<gene>
    <name evidence="3" type="ORF">FFWV33_09940</name>
</gene>
<evidence type="ECO:0000259" key="2">
    <source>
        <dbReference type="Pfam" id="PF00582"/>
    </source>
</evidence>
<keyword evidence="4" id="KW-1185">Reference proteome</keyword>
<dbReference type="Gene3D" id="3.40.50.620">
    <property type="entry name" value="HUPs"/>
    <property type="match status" value="2"/>
</dbReference>
<dbReference type="CDD" id="cd00293">
    <property type="entry name" value="USP-like"/>
    <property type="match status" value="1"/>
</dbReference>
<dbReference type="PANTHER" id="PTHR46268">
    <property type="entry name" value="STRESS RESPONSE PROTEIN NHAX"/>
    <property type="match status" value="1"/>
</dbReference>
<accession>A0A2S1LDT1</accession>
<dbReference type="Pfam" id="PF00582">
    <property type="entry name" value="Usp"/>
    <property type="match status" value="1"/>
</dbReference>
<organism evidence="3 4">
    <name type="scientific">Flavobacterium faecale</name>
    <dbReference type="NCBI Taxonomy" id="1355330"/>
    <lineage>
        <taxon>Bacteria</taxon>
        <taxon>Pseudomonadati</taxon>
        <taxon>Bacteroidota</taxon>
        <taxon>Flavobacteriia</taxon>
        <taxon>Flavobacteriales</taxon>
        <taxon>Flavobacteriaceae</taxon>
        <taxon>Flavobacterium</taxon>
    </lineage>
</organism>
<evidence type="ECO:0000256" key="1">
    <source>
        <dbReference type="ARBA" id="ARBA00008791"/>
    </source>
</evidence>
<sequence>MAEIKNILVALDLSNIDITLIEYASFIAETLKVNKVYFVHNIKKYEISELFEEQLKGINLDEIIGDELNEKVEETFTSSTDWEVLISEDPYSESLIDYIVNKYEIQLAIVGNKNKIKGTGVVSGKLLHMLKCNILSIPMNSKPVINTIWAGTDFSSASNKVFEVAENLQKTTKATVKSVHVYNVPLQFSIYIPKEHLDSKIENHLKEKHEKFIKKIGYKGELTTEIIPGRDTGIAEKLRRKAESAKVDLIIVGDKGRNTFSSLLVGSVTDELFNQDLNIPLWIVK</sequence>
<comment type="similarity">
    <text evidence="1">Belongs to the universal stress protein A family.</text>
</comment>
<dbReference type="EMBL" id="CP020918">
    <property type="protein sequence ID" value="AWG21831.1"/>
    <property type="molecule type" value="Genomic_DNA"/>
</dbReference>
<dbReference type="InterPro" id="IPR014729">
    <property type="entry name" value="Rossmann-like_a/b/a_fold"/>
</dbReference>
<dbReference type="Proteomes" id="UP000244527">
    <property type="component" value="Chromosome"/>
</dbReference>
<name>A0A2S1LDT1_9FLAO</name>
<dbReference type="InterPro" id="IPR006016">
    <property type="entry name" value="UspA"/>
</dbReference>
<dbReference type="OrthoDB" id="1522996at2"/>
<evidence type="ECO:0000313" key="4">
    <source>
        <dbReference type="Proteomes" id="UP000244527"/>
    </source>
</evidence>
<dbReference type="SUPFAM" id="SSF52402">
    <property type="entry name" value="Adenine nucleotide alpha hydrolases-like"/>
    <property type="match status" value="2"/>
</dbReference>